<sequence length="94" mass="10219">MSAASKPSAFAAPPASRGHATLSKPHPFTPQLAREAAATPPTLPKDAKLSAFATRLPPDLQRLVKTACAQRGIRMQDAVYEALWQWLNNQEKRA</sequence>
<feature type="region of interest" description="Disordered" evidence="1">
    <location>
        <begin position="1"/>
        <end position="45"/>
    </location>
</feature>
<gene>
    <name evidence="2" type="ORF">FK531_22070</name>
</gene>
<dbReference type="GO" id="GO:0006355">
    <property type="term" value="P:regulation of DNA-templated transcription"/>
    <property type="evidence" value="ECO:0007669"/>
    <property type="project" value="InterPro"/>
</dbReference>
<protein>
    <submittedName>
        <fullName evidence="2">Uncharacterized protein</fullName>
    </submittedName>
</protein>
<dbReference type="SUPFAM" id="SSF47598">
    <property type="entry name" value="Ribbon-helix-helix"/>
    <property type="match status" value="1"/>
</dbReference>
<accession>A0A541AZ15</accession>
<evidence type="ECO:0000313" key="2">
    <source>
        <dbReference type="EMBL" id="TQF65307.1"/>
    </source>
</evidence>
<feature type="compositionally biased region" description="Low complexity" evidence="1">
    <location>
        <begin position="1"/>
        <end position="16"/>
    </location>
</feature>
<keyword evidence="3" id="KW-1185">Reference proteome</keyword>
<proteinExistence type="predicted"/>
<dbReference type="InterPro" id="IPR013321">
    <property type="entry name" value="Arc_rbn_hlx_hlx"/>
</dbReference>
<organism evidence="2 3">
    <name type="scientific">Rhodococcus spelaei</name>
    <dbReference type="NCBI Taxonomy" id="2546320"/>
    <lineage>
        <taxon>Bacteria</taxon>
        <taxon>Bacillati</taxon>
        <taxon>Actinomycetota</taxon>
        <taxon>Actinomycetes</taxon>
        <taxon>Mycobacteriales</taxon>
        <taxon>Nocardiaceae</taxon>
        <taxon>Rhodococcus</taxon>
    </lineage>
</organism>
<dbReference type="AlphaFoldDB" id="A0A541AZ15"/>
<reference evidence="2 3" key="1">
    <citation type="submission" date="2019-06" db="EMBL/GenBank/DDBJ databases">
        <title>Rhodococcus spaelei sp. nov., isolated from a cave.</title>
        <authorList>
            <person name="Lee S.D."/>
        </authorList>
    </citation>
    <scope>NUCLEOTIDE SEQUENCE [LARGE SCALE GENOMIC DNA]</scope>
    <source>
        <strain evidence="2 3">C9-5</strain>
    </source>
</reference>
<dbReference type="Proteomes" id="UP000316256">
    <property type="component" value="Unassembled WGS sequence"/>
</dbReference>
<comment type="caution">
    <text evidence="2">The sequence shown here is derived from an EMBL/GenBank/DDBJ whole genome shotgun (WGS) entry which is preliminary data.</text>
</comment>
<dbReference type="RefSeq" id="WP_142103355.1">
    <property type="nucleotide sequence ID" value="NZ_VIGH01000014.1"/>
</dbReference>
<dbReference type="OrthoDB" id="9854029at2"/>
<dbReference type="EMBL" id="VIGH01000014">
    <property type="protein sequence ID" value="TQF65307.1"/>
    <property type="molecule type" value="Genomic_DNA"/>
</dbReference>
<evidence type="ECO:0000256" key="1">
    <source>
        <dbReference type="SAM" id="MobiDB-lite"/>
    </source>
</evidence>
<dbReference type="InterPro" id="IPR010985">
    <property type="entry name" value="Ribbon_hlx_hlx"/>
</dbReference>
<dbReference type="Gene3D" id="1.10.1220.10">
    <property type="entry name" value="Met repressor-like"/>
    <property type="match status" value="1"/>
</dbReference>
<evidence type="ECO:0000313" key="3">
    <source>
        <dbReference type="Proteomes" id="UP000316256"/>
    </source>
</evidence>
<name>A0A541AZ15_9NOCA</name>